<keyword evidence="5" id="KW-0378">Hydrolase</keyword>
<evidence type="ECO:0000313" key="11">
    <source>
        <dbReference type="Proteomes" id="UP000516117"/>
    </source>
</evidence>
<dbReference type="SUPFAM" id="SSF51445">
    <property type="entry name" value="(Trans)glycosidases"/>
    <property type="match status" value="1"/>
</dbReference>
<evidence type="ECO:0000256" key="2">
    <source>
        <dbReference type="ARBA" id="ARBA00005940"/>
    </source>
</evidence>
<reference evidence="10 11" key="1">
    <citation type="submission" date="2020-08" db="EMBL/GenBank/DDBJ databases">
        <title>Genome sequence of Tessaracoccus defluvii JCM 17540T.</title>
        <authorList>
            <person name="Hyun D.-W."/>
            <person name="Bae J.-W."/>
        </authorList>
    </citation>
    <scope>NUCLEOTIDE SEQUENCE [LARGE SCALE GENOMIC DNA]</scope>
    <source>
        <strain evidence="10 11">JCM 17540</strain>
    </source>
</reference>
<dbReference type="EMBL" id="CP060789">
    <property type="protein sequence ID" value="QNP54912.1"/>
    <property type="molecule type" value="Genomic_DNA"/>
</dbReference>
<dbReference type="GO" id="GO:0004565">
    <property type="term" value="F:beta-galactosidase activity"/>
    <property type="evidence" value="ECO:0007669"/>
    <property type="project" value="UniProtKB-EC"/>
</dbReference>
<dbReference type="Pfam" id="PF08532">
    <property type="entry name" value="Glyco_hydro_42M"/>
    <property type="match status" value="1"/>
</dbReference>
<evidence type="ECO:0000256" key="4">
    <source>
        <dbReference type="ARBA" id="ARBA00022723"/>
    </source>
</evidence>
<dbReference type="SUPFAM" id="SSF52317">
    <property type="entry name" value="Class I glutamine amidotransferase-like"/>
    <property type="match status" value="1"/>
</dbReference>
<dbReference type="RefSeq" id="WP_187720048.1">
    <property type="nucleotide sequence ID" value="NZ_BAABBL010000004.1"/>
</dbReference>
<dbReference type="Pfam" id="PF02449">
    <property type="entry name" value="Glyco_hydro_42"/>
    <property type="match status" value="1"/>
</dbReference>
<dbReference type="InterPro" id="IPR013738">
    <property type="entry name" value="Beta_galactosidase_Trimer"/>
</dbReference>
<protein>
    <recommendedName>
        <fullName evidence="3">beta-galactosidase</fullName>
        <ecNumber evidence="3">3.2.1.23</ecNumber>
    </recommendedName>
</protein>
<dbReference type="Gene3D" id="3.40.50.880">
    <property type="match status" value="1"/>
</dbReference>
<dbReference type="AlphaFoldDB" id="A0A7H0H2Z6"/>
<organism evidence="10 11">
    <name type="scientific">Tessaracoccus defluvii</name>
    <dbReference type="NCBI Taxonomy" id="1285901"/>
    <lineage>
        <taxon>Bacteria</taxon>
        <taxon>Bacillati</taxon>
        <taxon>Actinomycetota</taxon>
        <taxon>Actinomycetes</taxon>
        <taxon>Propionibacteriales</taxon>
        <taxon>Propionibacteriaceae</taxon>
        <taxon>Tessaracoccus</taxon>
    </lineage>
</organism>
<dbReference type="Proteomes" id="UP000516117">
    <property type="component" value="Chromosome"/>
</dbReference>
<evidence type="ECO:0000256" key="3">
    <source>
        <dbReference type="ARBA" id="ARBA00012756"/>
    </source>
</evidence>
<dbReference type="GO" id="GO:0046872">
    <property type="term" value="F:metal ion binding"/>
    <property type="evidence" value="ECO:0007669"/>
    <property type="project" value="UniProtKB-KW"/>
</dbReference>
<feature type="domain" description="Beta-galactosidase trimerisation" evidence="9">
    <location>
        <begin position="406"/>
        <end position="620"/>
    </location>
</feature>
<dbReference type="InterPro" id="IPR029062">
    <property type="entry name" value="Class_I_gatase-like"/>
</dbReference>
<evidence type="ECO:0000256" key="7">
    <source>
        <dbReference type="ARBA" id="ARBA00023295"/>
    </source>
</evidence>
<comment type="similarity">
    <text evidence="2">Belongs to the glycosyl hydrolase 42 family.</text>
</comment>
<evidence type="ECO:0000259" key="9">
    <source>
        <dbReference type="Pfam" id="PF08532"/>
    </source>
</evidence>
<evidence type="ECO:0000256" key="6">
    <source>
        <dbReference type="ARBA" id="ARBA00022833"/>
    </source>
</evidence>
<dbReference type="GO" id="GO:0009341">
    <property type="term" value="C:beta-galactosidase complex"/>
    <property type="evidence" value="ECO:0007669"/>
    <property type="project" value="InterPro"/>
</dbReference>
<keyword evidence="7" id="KW-0326">Glycosidase</keyword>
<dbReference type="InterPro" id="IPR017853">
    <property type="entry name" value="GH"/>
</dbReference>
<keyword evidence="4" id="KW-0479">Metal-binding</keyword>
<proteinExistence type="inferred from homology"/>
<evidence type="ECO:0000313" key="10">
    <source>
        <dbReference type="EMBL" id="QNP54912.1"/>
    </source>
</evidence>
<dbReference type="PANTHER" id="PTHR36447">
    <property type="entry name" value="BETA-GALACTOSIDASE GANA"/>
    <property type="match status" value="1"/>
</dbReference>
<dbReference type="CDD" id="cd03143">
    <property type="entry name" value="A4_beta-galactosidase_middle_domain"/>
    <property type="match status" value="1"/>
</dbReference>
<name>A0A7H0H2Z6_9ACTN</name>
<dbReference type="InterPro" id="IPR013529">
    <property type="entry name" value="Glyco_hydro_42_N"/>
</dbReference>
<dbReference type="KEGG" id="tdf:H9L22_11510"/>
<dbReference type="PANTHER" id="PTHR36447:SF2">
    <property type="entry name" value="BETA-GALACTOSIDASE YESZ"/>
    <property type="match status" value="1"/>
</dbReference>
<comment type="catalytic activity">
    <reaction evidence="1">
        <text>Hydrolysis of terminal non-reducing beta-D-galactose residues in beta-D-galactosides.</text>
        <dbReference type="EC" id="3.2.1.23"/>
    </reaction>
</comment>
<dbReference type="EC" id="3.2.1.23" evidence="3"/>
<dbReference type="InterPro" id="IPR003476">
    <property type="entry name" value="Glyco_hydro_42"/>
</dbReference>
<evidence type="ECO:0000256" key="1">
    <source>
        <dbReference type="ARBA" id="ARBA00001412"/>
    </source>
</evidence>
<evidence type="ECO:0000256" key="5">
    <source>
        <dbReference type="ARBA" id="ARBA00022801"/>
    </source>
</evidence>
<feature type="domain" description="Glycoside hydrolase family 42 N-terminal" evidence="8">
    <location>
        <begin position="16"/>
        <end position="394"/>
    </location>
</feature>
<accession>A0A7H0H2Z6</accession>
<keyword evidence="11" id="KW-1185">Reference proteome</keyword>
<sequence length="692" mass="76751">MTVPYHPQGIRFGAAYYLEYQPDKDVDRDLDLMQAAGFTVIRVGESVWSTWEPSDGVFDLDWLQPVLDGAHRRGIGVILGTPTYAAPPWLAHAYPEIAGEVKTGQRYPWGARQEIDITHPAFLFHAERVSRKIVARYADHPAVIGYQVDNEPGVFPLHNRGTFIKFLRWLKARYGTVEKLNEEWGLVYWSHRIQDWDELWRPDGNAQPQYDLAWRTFQDECTSEFIAWQADIVREYARDDQFVTTCTALDRATINEAHLNAPLDIAAANPYFAVQDNLEWGNDRPRPDEWVRTGVHGLLELADRAYGIKQGRFLVTETNAQAIQWASWNYPPYPGQLTQAGLALVARGAAMIEYWHWHTLHFGTETYWGGVLPHSQQPGRVYDELAGLGRQLAAIGTRLDDYVPDADIAILWDTATKHAYDFNPPLHLPGGAPNRFAYRDIVGAFQRGAVEAGAQIRIVNMEQFRDIDPAELAAQYPVLVAAVFVTTDDDLSRLAAYAEAGGTLIVGPRTGYGDEEARARHAVAPDVLRPAAGVSYEEFSNLAEPLPVQGEGWELSPGAAATQWLDGYRLEGAEVLASYDHHYFGAFPAVTSKVAGSGRVVAVGTVPNPAFAVDLFRRFIPTPASSGWERDPSVTVLSGRTPDGPVWFLHNWSKDPAAATVPVDCTGMVDGAAHRSGDRIELGPWGVTVLAG</sequence>
<evidence type="ECO:0000259" key="8">
    <source>
        <dbReference type="Pfam" id="PF02449"/>
    </source>
</evidence>
<dbReference type="GO" id="GO:0005975">
    <property type="term" value="P:carbohydrate metabolic process"/>
    <property type="evidence" value="ECO:0007669"/>
    <property type="project" value="InterPro"/>
</dbReference>
<gene>
    <name evidence="10" type="ORF">H9L22_11510</name>
</gene>
<keyword evidence="6" id="KW-0862">Zinc</keyword>
<dbReference type="Gene3D" id="3.20.20.80">
    <property type="entry name" value="Glycosidases"/>
    <property type="match status" value="1"/>
</dbReference>